<dbReference type="InterPro" id="IPR011041">
    <property type="entry name" value="Quinoprot_gluc/sorb_DH_b-prop"/>
</dbReference>
<proteinExistence type="predicted"/>
<feature type="chain" id="PRO_5045936477" evidence="1">
    <location>
        <begin position="23"/>
        <end position="385"/>
    </location>
</feature>
<dbReference type="InterPro" id="IPR012938">
    <property type="entry name" value="Glc/Sorbosone_DH"/>
</dbReference>
<keyword evidence="1" id="KW-0732">Signal</keyword>
<dbReference type="InterPro" id="IPR011042">
    <property type="entry name" value="6-blade_b-propeller_TolB-like"/>
</dbReference>
<dbReference type="PANTHER" id="PTHR19328">
    <property type="entry name" value="HEDGEHOG-INTERACTING PROTEIN"/>
    <property type="match status" value="1"/>
</dbReference>
<dbReference type="EMBL" id="CP104694">
    <property type="protein sequence ID" value="UXI69419.1"/>
    <property type="molecule type" value="Genomic_DNA"/>
</dbReference>
<sequence>MSSLCRYGSLAAALVSAASATAAIPNDLALVPYASGLNTPVALANAGDGSGRLFAAEIGGRVRVIRNGVVLPAPLLDLSALVSTSSCGGECGLLGLAFAPDFATSRHVFTLHNDPQRNNVILRHRVPAGSDVADPDSRTAVMTIGNGSGQHNGGDLKFGPDGMLYISVGDAAGGGAPAQQLSSLRGKILRIDVRTLPYTIPAGNPFAADAPSANTRDEIWHYGLRNPWRMSFDRASGAFWVADVGGNGGAYEEISRAGAGVGGLNFGWNCFSGPQPMSCSIANHTPPVIAVQTATLGCAIVGGFVFQGPVAALKNTYFYGDFCTGAVWAANAANPATPQFLFANTAPVTTFGEDEAGWLYVAEHAPNARVLRIASDQIFNDHFGP</sequence>
<dbReference type="Proteomes" id="UP001064632">
    <property type="component" value="Chromosome"/>
</dbReference>
<name>A0ABY6BHR3_9GAMM</name>
<dbReference type="Pfam" id="PF07995">
    <property type="entry name" value="GSDH"/>
    <property type="match status" value="1"/>
</dbReference>
<dbReference type="RefSeq" id="WP_261696374.1">
    <property type="nucleotide sequence ID" value="NZ_CP104694.1"/>
</dbReference>
<protein>
    <submittedName>
        <fullName evidence="3">PQQ-dependent sugar dehydrogenase</fullName>
    </submittedName>
</protein>
<evidence type="ECO:0000256" key="1">
    <source>
        <dbReference type="SAM" id="SignalP"/>
    </source>
</evidence>
<dbReference type="SUPFAM" id="SSF50952">
    <property type="entry name" value="Soluble quinoprotein glucose dehydrogenase"/>
    <property type="match status" value="1"/>
</dbReference>
<evidence type="ECO:0000313" key="3">
    <source>
        <dbReference type="EMBL" id="UXI69419.1"/>
    </source>
</evidence>
<feature type="domain" description="Glucose/Sorbosone dehydrogenase" evidence="2">
    <location>
        <begin position="37"/>
        <end position="369"/>
    </location>
</feature>
<feature type="signal peptide" evidence="1">
    <location>
        <begin position="1"/>
        <end position="22"/>
    </location>
</feature>
<gene>
    <name evidence="3" type="ORF">N4264_07155</name>
</gene>
<accession>A0ABY6BHR3</accession>
<dbReference type="PANTHER" id="PTHR19328:SF75">
    <property type="entry name" value="ALDOSE SUGAR DEHYDROGENASE YLII"/>
    <property type="match status" value="1"/>
</dbReference>
<evidence type="ECO:0000259" key="2">
    <source>
        <dbReference type="Pfam" id="PF07995"/>
    </source>
</evidence>
<reference evidence="3" key="1">
    <citation type="submission" date="2022-09" db="EMBL/GenBank/DDBJ databases">
        <title>Tahibacter sp. nov., isolated from a fresh water.</title>
        <authorList>
            <person name="Baek J.H."/>
            <person name="Lee J.K."/>
            <person name="Kim J.M."/>
            <person name="Jeon C.O."/>
        </authorList>
    </citation>
    <scope>NUCLEOTIDE SEQUENCE</scope>
    <source>
        <strain evidence="3">W38</strain>
    </source>
</reference>
<keyword evidence="4" id="KW-1185">Reference proteome</keyword>
<evidence type="ECO:0000313" key="4">
    <source>
        <dbReference type="Proteomes" id="UP001064632"/>
    </source>
</evidence>
<dbReference type="Gene3D" id="2.120.10.30">
    <property type="entry name" value="TolB, C-terminal domain"/>
    <property type="match status" value="1"/>
</dbReference>
<organism evidence="3 4">
    <name type="scientific">Tahibacter amnicola</name>
    <dbReference type="NCBI Taxonomy" id="2976241"/>
    <lineage>
        <taxon>Bacteria</taxon>
        <taxon>Pseudomonadati</taxon>
        <taxon>Pseudomonadota</taxon>
        <taxon>Gammaproteobacteria</taxon>
        <taxon>Lysobacterales</taxon>
        <taxon>Rhodanobacteraceae</taxon>
        <taxon>Tahibacter</taxon>
    </lineage>
</organism>